<organism evidence="2 3">
    <name type="scientific">Bordetella genomosp. 10</name>
    <dbReference type="NCBI Taxonomy" id="1416804"/>
    <lineage>
        <taxon>Bacteria</taxon>
        <taxon>Pseudomonadati</taxon>
        <taxon>Pseudomonadota</taxon>
        <taxon>Betaproteobacteria</taxon>
        <taxon>Burkholderiales</taxon>
        <taxon>Alcaligenaceae</taxon>
        <taxon>Bordetella</taxon>
    </lineage>
</organism>
<dbReference type="OrthoDB" id="9812260at2"/>
<reference evidence="3" key="1">
    <citation type="submission" date="2017-05" db="EMBL/GenBank/DDBJ databases">
        <title>Complete and WGS of Bordetella genogroups.</title>
        <authorList>
            <person name="Spilker T."/>
            <person name="Lipuma J."/>
        </authorList>
    </citation>
    <scope>NUCLEOTIDE SEQUENCE [LARGE SCALE GENOMIC DNA]</scope>
    <source>
        <strain evidence="3">AU16122</strain>
    </source>
</reference>
<dbReference type="Pfam" id="PF02518">
    <property type="entry name" value="HATPase_c"/>
    <property type="match status" value="1"/>
</dbReference>
<gene>
    <name evidence="2" type="ORF">CAL29_22930</name>
</gene>
<dbReference type="AlphaFoldDB" id="A0A261S2X6"/>
<comment type="caution">
    <text evidence="2">The sequence shown here is derived from an EMBL/GenBank/DDBJ whole genome shotgun (WGS) entry which is preliminary data.</text>
</comment>
<evidence type="ECO:0000313" key="2">
    <source>
        <dbReference type="EMBL" id="OZI30833.1"/>
    </source>
</evidence>
<keyword evidence="3" id="KW-1185">Reference proteome</keyword>
<dbReference type="Proteomes" id="UP000216020">
    <property type="component" value="Unassembled WGS sequence"/>
</dbReference>
<name>A0A261S2X6_9BORD</name>
<evidence type="ECO:0000313" key="3">
    <source>
        <dbReference type="Proteomes" id="UP000216020"/>
    </source>
</evidence>
<proteinExistence type="predicted"/>
<dbReference type="InterPro" id="IPR003594">
    <property type="entry name" value="HATPase_dom"/>
</dbReference>
<dbReference type="Gene3D" id="3.30.565.10">
    <property type="entry name" value="Histidine kinase-like ATPase, C-terminal domain"/>
    <property type="match status" value="1"/>
</dbReference>
<evidence type="ECO:0000259" key="1">
    <source>
        <dbReference type="Pfam" id="PF02518"/>
    </source>
</evidence>
<sequence>MTQLLENLTANAVAYGTCDVPILVHTAITTASFSISVRNEGSPIPEALFAKIFQPMPSGAKTSTRARSVGLGLFIVQHPWRSVEVRNVSER</sequence>
<accession>A0A261S2X6</accession>
<dbReference type="SUPFAM" id="SSF55874">
    <property type="entry name" value="ATPase domain of HSP90 chaperone/DNA topoisomerase II/histidine kinase"/>
    <property type="match status" value="1"/>
</dbReference>
<protein>
    <recommendedName>
        <fullName evidence="1">Histidine kinase/HSP90-like ATPase domain-containing protein</fullName>
    </recommendedName>
</protein>
<dbReference type="EMBL" id="NEVM01000005">
    <property type="protein sequence ID" value="OZI30833.1"/>
    <property type="molecule type" value="Genomic_DNA"/>
</dbReference>
<dbReference type="InterPro" id="IPR036890">
    <property type="entry name" value="HATPase_C_sf"/>
</dbReference>
<feature type="domain" description="Histidine kinase/HSP90-like ATPase" evidence="1">
    <location>
        <begin position="2"/>
        <end position="78"/>
    </location>
</feature>